<dbReference type="EMBL" id="AP019416">
    <property type="protein sequence ID" value="BBI48935.1"/>
    <property type="molecule type" value="Genomic_DNA"/>
</dbReference>
<dbReference type="InterPro" id="IPR045851">
    <property type="entry name" value="AMP-bd_C_sf"/>
</dbReference>
<gene>
    <name evidence="1" type="ORF">HORIV_13560</name>
</gene>
<proteinExistence type="predicted"/>
<evidence type="ECO:0000313" key="1">
    <source>
        <dbReference type="EMBL" id="BBI48935.1"/>
    </source>
</evidence>
<reference evidence="2" key="1">
    <citation type="journal article" date="2019" name="Microbiol. Resour. Announc.">
        <title>Complete Genome Sequence of Halomonas olivaria, a Moderately Halophilic Bacterium Isolated from Olive Processing Effluents, Obtained by Nanopore Sequencing.</title>
        <authorList>
            <person name="Nagata S."/>
            <person name="Ii K.M."/>
            <person name="Tsukimi T."/>
            <person name="Miura M.C."/>
            <person name="Galipon J."/>
            <person name="Arakawa K."/>
        </authorList>
    </citation>
    <scope>NUCLEOTIDE SEQUENCE [LARGE SCALE GENOMIC DNA]</scope>
    <source>
        <strain evidence="2">TYRC17</strain>
    </source>
</reference>
<accession>A0ABM7GEG3</accession>
<evidence type="ECO:0000313" key="2">
    <source>
        <dbReference type="Proteomes" id="UP000289555"/>
    </source>
</evidence>
<dbReference type="Gene3D" id="3.30.300.30">
    <property type="match status" value="1"/>
</dbReference>
<organism evidence="1 2">
    <name type="scientific">Vreelandella olivaria</name>
    <dbReference type="NCBI Taxonomy" id="390919"/>
    <lineage>
        <taxon>Bacteria</taxon>
        <taxon>Pseudomonadati</taxon>
        <taxon>Pseudomonadota</taxon>
        <taxon>Gammaproteobacteria</taxon>
        <taxon>Oceanospirillales</taxon>
        <taxon>Halomonadaceae</taxon>
        <taxon>Vreelandella</taxon>
    </lineage>
</organism>
<dbReference type="SUPFAM" id="SSF56801">
    <property type="entry name" value="Acetyl-CoA synthetase-like"/>
    <property type="match status" value="1"/>
</dbReference>
<name>A0ABM7GEG3_9GAMM</name>
<protein>
    <submittedName>
        <fullName evidence="1">Uncharacterized protein</fullName>
    </submittedName>
</protein>
<dbReference type="Proteomes" id="UP000289555">
    <property type="component" value="Chromosome"/>
</dbReference>
<keyword evidence="2" id="KW-1185">Reference proteome</keyword>
<sequence>MISLSAVEAAVKAALEEPDNALMAVSIPDSRKGERIVLLSETALDASTVKAAMLANGTSSMMIPSHWFTVETIPHLGSGKADFAGAKRLAQAQLEDTR</sequence>